<dbReference type="GO" id="GO:0042026">
    <property type="term" value="P:protein refolding"/>
    <property type="evidence" value="ECO:0007669"/>
    <property type="project" value="TreeGrafter"/>
</dbReference>
<comment type="subunit">
    <text evidence="2 14">Homodimer.</text>
</comment>
<keyword evidence="3 14" id="KW-0963">Cytoplasm</keyword>
<dbReference type="PATRIC" id="fig|926566.3.peg.2669"/>
<evidence type="ECO:0000256" key="12">
    <source>
        <dbReference type="ARBA" id="ARBA00061004"/>
    </source>
</evidence>
<dbReference type="PROSITE" id="PS51188">
    <property type="entry name" value="ZF_CR"/>
    <property type="match status" value="1"/>
</dbReference>
<reference evidence="18 19" key="1">
    <citation type="submission" date="2012-06" db="EMBL/GenBank/DDBJ databases">
        <title>Complete genome of Terriglobus roseus DSM 18391.</title>
        <authorList>
            <consortium name="US DOE Joint Genome Institute (JGI-PGF)"/>
            <person name="Lucas S."/>
            <person name="Copeland A."/>
            <person name="Lapidus A."/>
            <person name="Glavina del Rio T."/>
            <person name="Dalin E."/>
            <person name="Tice H."/>
            <person name="Bruce D."/>
            <person name="Goodwin L."/>
            <person name="Pitluck S."/>
            <person name="Peters L."/>
            <person name="Mikhailova N."/>
            <person name="Munk A.C.C."/>
            <person name="Kyrpides N."/>
            <person name="Mavromatis K."/>
            <person name="Ivanova N."/>
            <person name="Brettin T."/>
            <person name="Detter J.C."/>
            <person name="Han C."/>
            <person name="Larimer F."/>
            <person name="Land M."/>
            <person name="Hauser L."/>
            <person name="Markowitz V."/>
            <person name="Cheng J.-F."/>
            <person name="Hugenholtz P."/>
            <person name="Woyke T."/>
            <person name="Wu D."/>
            <person name="Brambilla E."/>
            <person name="Klenk H.-P."/>
            <person name="Eisen J.A."/>
        </authorList>
    </citation>
    <scope>NUCLEOTIDE SEQUENCE [LARGE SCALE GENOMIC DNA]</scope>
    <source>
        <strain evidence="19">DSM 18391 / NRRL B-41598 / KBS 63</strain>
    </source>
</reference>
<feature type="binding site" evidence="14">
    <location>
        <position position="166"/>
    </location>
    <ligand>
        <name>Zn(2+)</name>
        <dbReference type="ChEBI" id="CHEBI:29105"/>
        <label>1</label>
    </ligand>
</feature>
<dbReference type="CDD" id="cd10747">
    <property type="entry name" value="DnaJ_C"/>
    <property type="match status" value="1"/>
</dbReference>
<dbReference type="InterPro" id="IPR001623">
    <property type="entry name" value="DnaJ_domain"/>
</dbReference>
<dbReference type="GO" id="GO:0008270">
    <property type="term" value="F:zinc ion binding"/>
    <property type="evidence" value="ECO:0007669"/>
    <property type="project" value="UniProtKB-UniRule"/>
</dbReference>
<dbReference type="Gene3D" id="2.60.260.20">
    <property type="entry name" value="Urease metallochaperone UreE, N-terminal domain"/>
    <property type="match status" value="2"/>
</dbReference>
<evidence type="ECO:0000313" key="19">
    <source>
        <dbReference type="Proteomes" id="UP000006056"/>
    </source>
</evidence>
<evidence type="ECO:0000256" key="11">
    <source>
        <dbReference type="ARBA" id="ARBA00053423"/>
    </source>
</evidence>
<keyword evidence="10 14" id="KW-0143">Chaperone</keyword>
<dbReference type="FunFam" id="2.60.260.20:FF:000004">
    <property type="entry name" value="Molecular chaperone DnaJ"/>
    <property type="match status" value="1"/>
</dbReference>
<keyword evidence="5 14" id="KW-0479">Metal-binding</keyword>
<evidence type="ECO:0000256" key="10">
    <source>
        <dbReference type="ARBA" id="ARBA00023186"/>
    </source>
</evidence>
<evidence type="ECO:0000256" key="15">
    <source>
        <dbReference type="PROSITE-ProRule" id="PRU00546"/>
    </source>
</evidence>
<dbReference type="KEGG" id="trs:Terro_2690"/>
<feature type="zinc finger region" description="CR-type" evidence="15">
    <location>
        <begin position="150"/>
        <end position="228"/>
    </location>
</feature>
<comment type="similarity">
    <text evidence="12 14">Belongs to the DnaJ family.</text>
</comment>
<proteinExistence type="inferred from homology"/>
<comment type="caution">
    <text evidence="14">Lacks conserved residue(s) required for the propagation of feature annotation.</text>
</comment>
<keyword evidence="6 14" id="KW-0677">Repeat</keyword>
<dbReference type="HAMAP" id="MF_01152">
    <property type="entry name" value="DnaJ"/>
    <property type="match status" value="1"/>
</dbReference>
<dbReference type="eggNOG" id="COG0484">
    <property type="taxonomic scope" value="Bacteria"/>
</dbReference>
<dbReference type="PANTHER" id="PTHR43096:SF48">
    <property type="entry name" value="CHAPERONE PROTEIN DNAJ"/>
    <property type="match status" value="1"/>
</dbReference>
<sequence>MAGATVKADYYEILQVTKTSSDAEIKTAYRKLAMQFHPDRNPGDKSAEDKFKECSEAYGVLSDPQKRAAYDRYGHDAFGGGGRGAPQGGGFPGGFGGFSGDPQDLGDIFGDIFGEMFGGGGGGARKGSRAQRGRDLRYDMSLEFEEAVFGKEQEIRIKRSETCDDCNGTGSANGKQPATCSQCRGAGQVRYQQGFFSVARACPKCEGSGVTITDPCKTCHGESRVQREHTITVKVPAGVEDGTRIRYQGEGEAGKLGGPGGDLYVVLSVKEHKFFQRDGDDLHCVVPVSFPQAALGDELEIETLEGSALLKVPEGTQSGKSFRIKGKGVPHLNSHGKGDLVVEVRVQTPGKLSKKQKELLRELADTMKVDNAPHSHGIMDRVKDIFS</sequence>
<dbReference type="InterPro" id="IPR002939">
    <property type="entry name" value="DnaJ_C"/>
</dbReference>
<feature type="binding site" evidence="14">
    <location>
        <position position="202"/>
    </location>
    <ligand>
        <name>Zn(2+)</name>
        <dbReference type="ChEBI" id="CHEBI:29105"/>
        <label>2</label>
    </ligand>
</feature>
<dbReference type="STRING" id="926566.Terro_2690"/>
<organism evidence="18 19">
    <name type="scientific">Terriglobus roseus (strain DSM 18391 / NRRL B-41598 / KBS 63)</name>
    <dbReference type="NCBI Taxonomy" id="926566"/>
    <lineage>
        <taxon>Bacteria</taxon>
        <taxon>Pseudomonadati</taxon>
        <taxon>Acidobacteriota</taxon>
        <taxon>Terriglobia</taxon>
        <taxon>Terriglobales</taxon>
        <taxon>Acidobacteriaceae</taxon>
        <taxon>Terriglobus</taxon>
    </lineage>
</organism>
<dbReference type="NCBIfam" id="NF008035">
    <property type="entry name" value="PRK10767.1"/>
    <property type="match status" value="1"/>
</dbReference>
<keyword evidence="8 14" id="KW-0862">Zinc</keyword>
<dbReference type="GO" id="GO:0005737">
    <property type="term" value="C:cytoplasm"/>
    <property type="evidence" value="ECO:0007669"/>
    <property type="project" value="UniProtKB-SubCell"/>
</dbReference>
<comment type="subcellular location">
    <subcellularLocation>
        <location evidence="1 14">Cytoplasm</location>
    </subcellularLocation>
</comment>
<evidence type="ECO:0000256" key="3">
    <source>
        <dbReference type="ARBA" id="ARBA00022490"/>
    </source>
</evidence>
<dbReference type="GO" id="GO:0006260">
    <property type="term" value="P:DNA replication"/>
    <property type="evidence" value="ECO:0007669"/>
    <property type="project" value="UniProtKB-KW"/>
</dbReference>
<evidence type="ECO:0000256" key="14">
    <source>
        <dbReference type="HAMAP-Rule" id="MF_01152"/>
    </source>
</evidence>
<evidence type="ECO:0000256" key="2">
    <source>
        <dbReference type="ARBA" id="ARBA00011738"/>
    </source>
</evidence>
<evidence type="ECO:0000259" key="16">
    <source>
        <dbReference type="PROSITE" id="PS50076"/>
    </source>
</evidence>
<evidence type="ECO:0000256" key="8">
    <source>
        <dbReference type="ARBA" id="ARBA00022833"/>
    </source>
</evidence>
<dbReference type="CDD" id="cd06257">
    <property type="entry name" value="DnaJ"/>
    <property type="match status" value="1"/>
</dbReference>
<evidence type="ECO:0000256" key="6">
    <source>
        <dbReference type="ARBA" id="ARBA00022737"/>
    </source>
</evidence>
<dbReference type="Pfam" id="PF00226">
    <property type="entry name" value="DnaJ"/>
    <property type="match status" value="1"/>
</dbReference>
<feature type="binding site" evidence="14">
    <location>
        <position position="219"/>
    </location>
    <ligand>
        <name>Zn(2+)</name>
        <dbReference type="ChEBI" id="CHEBI:29105"/>
        <label>1</label>
    </ligand>
</feature>
<dbReference type="EMBL" id="CP003379">
    <property type="protein sequence ID" value="AFL88927.1"/>
    <property type="molecule type" value="Genomic_DNA"/>
</dbReference>
<dbReference type="PANTHER" id="PTHR43096">
    <property type="entry name" value="DNAJ HOMOLOG 1, MITOCHONDRIAL-RELATED"/>
    <property type="match status" value="1"/>
</dbReference>
<comment type="function">
    <text evidence="11 14">Participates actively in the response to hyperosmotic and heat shock by preventing the aggregation of stress-denatured proteins and by disaggregating proteins, also in an autonomous, DnaK-independent fashion. Unfolded proteins bind initially to DnaJ; upon interaction with the DnaJ-bound protein, DnaK hydrolyzes its bound ATP, resulting in the formation of a stable complex. GrpE releases ADP from DnaK; ATP binding to DnaK triggers the release of the substrate protein, thus completing the reaction cycle. Several rounds of ATP-dependent interactions between DnaJ, DnaK and GrpE are required for fully efficient folding. Also involved, together with DnaK and GrpE, in the DNA replication of plasmids through activation of initiation proteins.</text>
</comment>
<evidence type="ECO:0000256" key="9">
    <source>
        <dbReference type="ARBA" id="ARBA00023016"/>
    </source>
</evidence>
<dbReference type="Gene3D" id="2.10.230.10">
    <property type="entry name" value="Heat shock protein DnaJ, cysteine-rich domain"/>
    <property type="match status" value="1"/>
</dbReference>
<dbReference type="SUPFAM" id="SSF49493">
    <property type="entry name" value="HSP40/DnaJ peptide-binding domain"/>
    <property type="match status" value="2"/>
</dbReference>
<dbReference type="SUPFAM" id="SSF46565">
    <property type="entry name" value="Chaperone J-domain"/>
    <property type="match status" value="1"/>
</dbReference>
<dbReference type="GO" id="GO:0031072">
    <property type="term" value="F:heat shock protein binding"/>
    <property type="evidence" value="ECO:0007669"/>
    <property type="project" value="InterPro"/>
</dbReference>
<dbReference type="Pfam" id="PF01556">
    <property type="entry name" value="DnaJ_C"/>
    <property type="match status" value="1"/>
</dbReference>
<dbReference type="InterPro" id="IPR036410">
    <property type="entry name" value="HSP_DnaJ_Cys-rich_dom_sf"/>
</dbReference>
<dbReference type="AlphaFoldDB" id="I3ZI59"/>
<dbReference type="Pfam" id="PF00684">
    <property type="entry name" value="DnaJ_CXXCXGXG"/>
    <property type="match status" value="1"/>
</dbReference>
<keyword evidence="19" id="KW-1185">Reference proteome</keyword>
<dbReference type="GO" id="GO:0009408">
    <property type="term" value="P:response to heat"/>
    <property type="evidence" value="ECO:0007669"/>
    <property type="project" value="InterPro"/>
</dbReference>
<dbReference type="FunFam" id="2.10.230.10:FF:000002">
    <property type="entry name" value="Molecular chaperone DnaJ"/>
    <property type="match status" value="1"/>
</dbReference>
<feature type="binding site" evidence="14">
    <location>
        <position position="183"/>
    </location>
    <ligand>
        <name>Zn(2+)</name>
        <dbReference type="ChEBI" id="CHEBI:29105"/>
        <label>2</label>
    </ligand>
</feature>
<feature type="binding site" evidence="14">
    <location>
        <position position="205"/>
    </location>
    <ligand>
        <name>Zn(2+)</name>
        <dbReference type="ChEBI" id="CHEBI:29105"/>
        <label>2</label>
    </ligand>
</feature>
<dbReference type="PRINTS" id="PR00625">
    <property type="entry name" value="JDOMAIN"/>
</dbReference>
<dbReference type="InterPro" id="IPR001305">
    <property type="entry name" value="HSP_DnaJ_Cys-rich_dom"/>
</dbReference>
<feature type="binding site" evidence="14">
    <location>
        <position position="216"/>
    </location>
    <ligand>
        <name>Zn(2+)</name>
        <dbReference type="ChEBI" id="CHEBI:29105"/>
        <label>1</label>
    </ligand>
</feature>
<dbReference type="Gene3D" id="1.10.287.110">
    <property type="entry name" value="DnaJ domain"/>
    <property type="match status" value="1"/>
</dbReference>
<keyword evidence="4 14" id="KW-0235">DNA replication</keyword>
<feature type="domain" description="J" evidence="16">
    <location>
        <begin position="9"/>
        <end position="74"/>
    </location>
</feature>
<comment type="domain">
    <text evidence="14">The J domain is necessary and sufficient to stimulate DnaK ATPase activity. Zinc center 1 plays an important role in the autonomous, DnaK-independent chaperone activity of DnaJ. Zinc center 2 is essential for interaction with DnaK and for DnaJ activity.</text>
</comment>
<feature type="domain" description="CR-type" evidence="17">
    <location>
        <begin position="150"/>
        <end position="228"/>
    </location>
</feature>
<dbReference type="Proteomes" id="UP000006056">
    <property type="component" value="Chromosome"/>
</dbReference>
<accession>I3ZI59</accession>
<dbReference type="HOGENOM" id="CLU_017633_0_7_0"/>
<comment type="cofactor">
    <cofactor evidence="14">
        <name>Zn(2+)</name>
        <dbReference type="ChEBI" id="CHEBI:29105"/>
    </cofactor>
    <text evidence="14">Binds 2 Zn(2+) ions per monomer.</text>
</comment>
<name>I3ZI59_TERRK</name>
<feature type="binding site" evidence="14">
    <location>
        <position position="163"/>
    </location>
    <ligand>
        <name>Zn(2+)</name>
        <dbReference type="ChEBI" id="CHEBI:29105"/>
        <label>1</label>
    </ligand>
</feature>
<dbReference type="SUPFAM" id="SSF57938">
    <property type="entry name" value="DnaJ/Hsp40 cysteine-rich domain"/>
    <property type="match status" value="1"/>
</dbReference>
<dbReference type="PROSITE" id="PS50076">
    <property type="entry name" value="DNAJ_2"/>
    <property type="match status" value="1"/>
</dbReference>
<dbReference type="GO" id="GO:0051082">
    <property type="term" value="F:unfolded protein binding"/>
    <property type="evidence" value="ECO:0007669"/>
    <property type="project" value="UniProtKB-UniRule"/>
</dbReference>
<dbReference type="FunFam" id="1.10.287.110:FF:000034">
    <property type="entry name" value="Chaperone protein DnaJ"/>
    <property type="match status" value="1"/>
</dbReference>
<dbReference type="SMART" id="SM00271">
    <property type="entry name" value="DnaJ"/>
    <property type="match status" value="1"/>
</dbReference>
<keyword evidence="7 14" id="KW-0863">Zinc-finger</keyword>
<dbReference type="InterPro" id="IPR008971">
    <property type="entry name" value="HSP40/DnaJ_pept-bd"/>
</dbReference>
<dbReference type="InterPro" id="IPR036869">
    <property type="entry name" value="J_dom_sf"/>
</dbReference>
<dbReference type="RefSeq" id="WP_014786191.1">
    <property type="nucleotide sequence ID" value="NC_018014.1"/>
</dbReference>
<evidence type="ECO:0000313" key="18">
    <source>
        <dbReference type="EMBL" id="AFL88927.1"/>
    </source>
</evidence>
<dbReference type="GO" id="GO:0005524">
    <property type="term" value="F:ATP binding"/>
    <property type="evidence" value="ECO:0007669"/>
    <property type="project" value="InterPro"/>
</dbReference>
<evidence type="ECO:0000256" key="7">
    <source>
        <dbReference type="ARBA" id="ARBA00022771"/>
    </source>
</evidence>
<gene>
    <name evidence="14" type="primary">dnaJ</name>
    <name evidence="18" type="ordered locus">Terro_2690</name>
</gene>
<dbReference type="CDD" id="cd10719">
    <property type="entry name" value="DnaJ_zf"/>
    <property type="match status" value="1"/>
</dbReference>
<feature type="binding site" evidence="14">
    <location>
        <position position="180"/>
    </location>
    <ligand>
        <name>Zn(2+)</name>
        <dbReference type="ChEBI" id="CHEBI:29105"/>
        <label>2</label>
    </ligand>
</feature>
<evidence type="ECO:0000256" key="4">
    <source>
        <dbReference type="ARBA" id="ARBA00022705"/>
    </source>
</evidence>
<dbReference type="NCBIfam" id="TIGR02349">
    <property type="entry name" value="DnaJ_bact"/>
    <property type="match status" value="1"/>
</dbReference>
<evidence type="ECO:0000256" key="13">
    <source>
        <dbReference type="ARBA" id="ARBA00067609"/>
    </source>
</evidence>
<evidence type="ECO:0000259" key="17">
    <source>
        <dbReference type="PROSITE" id="PS51188"/>
    </source>
</evidence>
<evidence type="ECO:0000256" key="5">
    <source>
        <dbReference type="ARBA" id="ARBA00022723"/>
    </source>
</evidence>
<dbReference type="InterPro" id="IPR012724">
    <property type="entry name" value="DnaJ"/>
</dbReference>
<evidence type="ECO:0000256" key="1">
    <source>
        <dbReference type="ARBA" id="ARBA00004496"/>
    </source>
</evidence>
<keyword evidence="9 14" id="KW-0346">Stress response</keyword>
<protein>
    <recommendedName>
        <fullName evidence="13 14">Chaperone protein DnaJ</fullName>
    </recommendedName>
</protein>